<name>H5TD56_9ALTE</name>
<dbReference type="Gene3D" id="2.30.29.50">
    <property type="entry name" value="Bacterial Pleckstrin homology domain"/>
    <property type="match status" value="1"/>
</dbReference>
<keyword evidence="3" id="KW-1185">Reference proteome</keyword>
<organism evidence="2 3">
    <name type="scientific">Glaciecola punicea ACAM 611</name>
    <dbReference type="NCBI Taxonomy" id="1121923"/>
    <lineage>
        <taxon>Bacteria</taxon>
        <taxon>Pseudomonadati</taxon>
        <taxon>Pseudomonadota</taxon>
        <taxon>Gammaproteobacteria</taxon>
        <taxon>Alteromonadales</taxon>
        <taxon>Alteromonadaceae</taxon>
        <taxon>Glaciecola</taxon>
    </lineage>
</organism>
<gene>
    <name evidence="2" type="ORF">GPUN_2118</name>
</gene>
<accession>H5TD56</accession>
<dbReference type="AlphaFoldDB" id="H5TD56"/>
<reference evidence="2 3" key="1">
    <citation type="journal article" date="2012" name="J. Bacteriol.">
        <title>Genome sequence of proteorhodopsin-containing sea ice bacterium Glaciecola punicea ACAM 611T.</title>
        <authorList>
            <person name="Qin Q.-L."/>
            <person name="Xie B.-B."/>
            <person name="Shu Y.-L."/>
            <person name="Rong J.-C."/>
            <person name="Zhao D.-L."/>
            <person name="Zhang X.-Y."/>
            <person name="Chen X.-L."/>
            <person name="Zhou B.-C."/>
            <person name="Zhanga Y.-Z."/>
        </authorList>
    </citation>
    <scope>NUCLEOTIDE SEQUENCE [LARGE SCALE GENOMIC DNA]</scope>
    <source>
        <strain evidence="2 3">ACAM 611</strain>
    </source>
</reference>
<dbReference type="Pfam" id="PF08000">
    <property type="entry name" value="bPH_1"/>
    <property type="match status" value="1"/>
</dbReference>
<comment type="caution">
    <text evidence="2">The sequence shown here is derived from an EMBL/GenBank/DDBJ whole genome shotgun (WGS) entry which is preliminary data.</text>
</comment>
<evidence type="ECO:0000313" key="2">
    <source>
        <dbReference type="EMBL" id="GAB56233.1"/>
    </source>
</evidence>
<reference evidence="2 3" key="2">
    <citation type="journal article" date="2017" name="Antonie Van Leeuwenhoek">
        <title>Rhizobium rhizosphaerae sp. nov., a novel species isolated from rice rhizosphere.</title>
        <authorList>
            <person name="Zhao J.J."/>
            <person name="Zhang J."/>
            <person name="Zhang R.J."/>
            <person name="Zhang C.W."/>
            <person name="Yin H.Q."/>
            <person name="Zhang X.X."/>
        </authorList>
    </citation>
    <scope>NUCLEOTIDE SEQUENCE [LARGE SCALE GENOMIC DNA]</scope>
    <source>
        <strain evidence="2 3">ACAM 611</strain>
    </source>
</reference>
<evidence type="ECO:0000313" key="3">
    <source>
        <dbReference type="Proteomes" id="UP000053586"/>
    </source>
</evidence>
<dbReference type="Proteomes" id="UP000053586">
    <property type="component" value="Unassembled WGS sequence"/>
</dbReference>
<proteinExistence type="predicted"/>
<dbReference type="InterPro" id="IPR037063">
    <property type="entry name" value="PHb_sf"/>
</dbReference>
<dbReference type="InterPro" id="IPR012544">
    <property type="entry name" value="PHb"/>
</dbReference>
<evidence type="ECO:0000259" key="1">
    <source>
        <dbReference type="Pfam" id="PF08000"/>
    </source>
</evidence>
<feature type="domain" description="Bacterial Pleckstrin homology" evidence="1">
    <location>
        <begin position="2"/>
        <end position="40"/>
    </location>
</feature>
<sequence length="41" mass="4771">MIHAYKMVRDLHLLTNKRLIAFDKQGVTGEKVDYLSIPINQ</sequence>
<dbReference type="EMBL" id="BAET01000025">
    <property type="protein sequence ID" value="GAB56233.1"/>
    <property type="molecule type" value="Genomic_DNA"/>
</dbReference>
<protein>
    <recommendedName>
        <fullName evidence="1">Bacterial Pleckstrin homology domain-containing protein</fullName>
    </recommendedName>
</protein>
<dbReference type="SUPFAM" id="SSF50729">
    <property type="entry name" value="PH domain-like"/>
    <property type="match status" value="1"/>
</dbReference>